<dbReference type="Proteomes" id="UP000000238">
    <property type="component" value="Chromosome"/>
</dbReference>
<dbReference type="OrthoDB" id="9909314at2"/>
<dbReference type="RefSeq" id="WP_011397536.1">
    <property type="nucleotide sequence ID" value="NC_007645.1"/>
</dbReference>
<dbReference type="EMBL" id="CP000155">
    <property type="protein sequence ID" value="ABC30468.1"/>
    <property type="molecule type" value="Genomic_DNA"/>
</dbReference>
<dbReference type="KEGG" id="hch:HCH_03734"/>
<keyword evidence="3" id="KW-1185">Reference proteome</keyword>
<dbReference type="HOGENOM" id="CLU_2633152_0_0_6"/>
<dbReference type="STRING" id="349521.HCH_03734"/>
<name>Q2SFV6_HAHCH</name>
<accession>Q2SFV6</accession>
<keyword evidence="1" id="KW-0472">Membrane</keyword>
<protein>
    <submittedName>
        <fullName evidence="2">Uncharacterized protein</fullName>
    </submittedName>
</protein>
<keyword evidence="1" id="KW-0812">Transmembrane</keyword>
<evidence type="ECO:0000313" key="2">
    <source>
        <dbReference type="EMBL" id="ABC30468.1"/>
    </source>
</evidence>
<reference evidence="2 3" key="1">
    <citation type="journal article" date="2005" name="Nucleic Acids Res.">
        <title>Genomic blueprint of Hahella chejuensis, a marine microbe producing an algicidal agent.</title>
        <authorList>
            <person name="Jeong H."/>
            <person name="Yim J.H."/>
            <person name="Lee C."/>
            <person name="Choi S.-H."/>
            <person name="Park Y.K."/>
            <person name="Yoon S.H."/>
            <person name="Hur C.-G."/>
            <person name="Kang H.-Y."/>
            <person name="Kim D."/>
            <person name="Lee H.H."/>
            <person name="Park K.H."/>
            <person name="Park S.-H."/>
            <person name="Park H.-S."/>
            <person name="Lee H.K."/>
            <person name="Oh T.K."/>
            <person name="Kim J.F."/>
        </authorList>
    </citation>
    <scope>NUCLEOTIDE SEQUENCE [LARGE SCALE GENOMIC DNA]</scope>
    <source>
        <strain evidence="2 3">KCTC 2396</strain>
    </source>
</reference>
<feature type="transmembrane region" description="Helical" evidence="1">
    <location>
        <begin position="45"/>
        <end position="69"/>
    </location>
</feature>
<sequence length="77" mass="8580">MKTYAATLFFGVITASLMTYLGLSHNAMGEFCRNPGEVACDIDWVMVLGLWMFWMCVVSGGLGLLVFVFKTFKRTGQ</sequence>
<evidence type="ECO:0000256" key="1">
    <source>
        <dbReference type="SAM" id="Phobius"/>
    </source>
</evidence>
<dbReference type="AlphaFoldDB" id="Q2SFV6"/>
<keyword evidence="1" id="KW-1133">Transmembrane helix</keyword>
<proteinExistence type="predicted"/>
<gene>
    <name evidence="2" type="ordered locus">HCH_03734</name>
</gene>
<evidence type="ECO:0000313" key="3">
    <source>
        <dbReference type="Proteomes" id="UP000000238"/>
    </source>
</evidence>
<organism evidence="2 3">
    <name type="scientific">Hahella chejuensis (strain KCTC 2396)</name>
    <dbReference type="NCBI Taxonomy" id="349521"/>
    <lineage>
        <taxon>Bacteria</taxon>
        <taxon>Pseudomonadati</taxon>
        <taxon>Pseudomonadota</taxon>
        <taxon>Gammaproteobacteria</taxon>
        <taxon>Oceanospirillales</taxon>
        <taxon>Hahellaceae</taxon>
        <taxon>Hahella</taxon>
    </lineage>
</organism>